<dbReference type="EC" id="3.1.26.4" evidence="6 14"/>
<protein>
    <recommendedName>
        <fullName evidence="7 14">Ribonuclease HII</fullName>
        <shortName evidence="14">RNase HII</shortName>
        <ecNumber evidence="6 14">3.1.26.4</ecNumber>
    </recommendedName>
</protein>
<dbReference type="EMBL" id="CP039712">
    <property type="protein sequence ID" value="QCI86141.1"/>
    <property type="molecule type" value="Genomic_DNA"/>
</dbReference>
<dbReference type="InterPro" id="IPR036397">
    <property type="entry name" value="RNaseH_sf"/>
</dbReference>
<gene>
    <name evidence="14" type="primary">rnhB</name>
    <name evidence="17" type="ORF">FA707_03830</name>
</gene>
<dbReference type="PANTHER" id="PTHR10954:SF18">
    <property type="entry name" value="RIBONUCLEASE HII"/>
    <property type="match status" value="1"/>
</dbReference>
<evidence type="ECO:0000256" key="4">
    <source>
        <dbReference type="ARBA" id="ARBA00004496"/>
    </source>
</evidence>
<keyword evidence="12 14" id="KW-0378">Hydrolase</keyword>
<evidence type="ECO:0000256" key="16">
    <source>
        <dbReference type="RuleBase" id="RU003515"/>
    </source>
</evidence>
<dbReference type="GO" id="GO:0030145">
    <property type="term" value="F:manganese ion binding"/>
    <property type="evidence" value="ECO:0007669"/>
    <property type="project" value="UniProtKB-UniRule"/>
</dbReference>
<dbReference type="OrthoDB" id="9803420at2"/>
<dbReference type="GO" id="GO:0004523">
    <property type="term" value="F:RNA-DNA hybrid ribonuclease activity"/>
    <property type="evidence" value="ECO:0007669"/>
    <property type="project" value="UniProtKB-UniRule"/>
</dbReference>
<comment type="subcellular location">
    <subcellularLocation>
        <location evidence="4 14">Cytoplasm</location>
    </subcellularLocation>
</comment>
<dbReference type="NCBIfam" id="NF000595">
    <property type="entry name" value="PRK00015.1-3"/>
    <property type="match status" value="1"/>
</dbReference>
<dbReference type="GO" id="GO:0003723">
    <property type="term" value="F:RNA binding"/>
    <property type="evidence" value="ECO:0007669"/>
    <property type="project" value="UniProtKB-UniRule"/>
</dbReference>
<dbReference type="FunFam" id="3.30.420.10:FF:000006">
    <property type="entry name" value="Ribonuclease HII"/>
    <property type="match status" value="1"/>
</dbReference>
<evidence type="ECO:0000313" key="18">
    <source>
        <dbReference type="Proteomes" id="UP000298615"/>
    </source>
</evidence>
<keyword evidence="11 14" id="KW-0255">Endonuclease</keyword>
<evidence type="ECO:0000256" key="10">
    <source>
        <dbReference type="ARBA" id="ARBA00022723"/>
    </source>
</evidence>
<dbReference type="GO" id="GO:0032299">
    <property type="term" value="C:ribonuclease H2 complex"/>
    <property type="evidence" value="ECO:0007669"/>
    <property type="project" value="TreeGrafter"/>
</dbReference>
<dbReference type="Proteomes" id="UP000298615">
    <property type="component" value="Chromosome"/>
</dbReference>
<dbReference type="RefSeq" id="WP_136952976.1">
    <property type="nucleotide sequence ID" value="NZ_CP039712.1"/>
</dbReference>
<keyword evidence="13 14" id="KW-0464">Manganese</keyword>
<dbReference type="Pfam" id="PF01351">
    <property type="entry name" value="RNase_HII"/>
    <property type="match status" value="1"/>
</dbReference>
<evidence type="ECO:0000256" key="3">
    <source>
        <dbReference type="ARBA" id="ARBA00004065"/>
    </source>
</evidence>
<evidence type="ECO:0000256" key="13">
    <source>
        <dbReference type="ARBA" id="ARBA00023211"/>
    </source>
</evidence>
<evidence type="ECO:0000256" key="9">
    <source>
        <dbReference type="ARBA" id="ARBA00022722"/>
    </source>
</evidence>
<evidence type="ECO:0000256" key="2">
    <source>
        <dbReference type="ARBA" id="ARBA00001946"/>
    </source>
</evidence>
<evidence type="ECO:0000256" key="11">
    <source>
        <dbReference type="ARBA" id="ARBA00022759"/>
    </source>
</evidence>
<dbReference type="GO" id="GO:0005737">
    <property type="term" value="C:cytoplasm"/>
    <property type="evidence" value="ECO:0007669"/>
    <property type="project" value="UniProtKB-SubCell"/>
</dbReference>
<dbReference type="PROSITE" id="PS51975">
    <property type="entry name" value="RNASE_H_2"/>
    <property type="match status" value="1"/>
</dbReference>
<keyword evidence="9 14" id="KW-0540">Nuclease</keyword>
<dbReference type="CDD" id="cd07182">
    <property type="entry name" value="RNase_HII_bacteria_HII_like"/>
    <property type="match status" value="1"/>
</dbReference>
<dbReference type="Gene3D" id="3.30.420.10">
    <property type="entry name" value="Ribonuclease H-like superfamily/Ribonuclease H"/>
    <property type="match status" value="1"/>
</dbReference>
<dbReference type="InterPro" id="IPR012337">
    <property type="entry name" value="RNaseH-like_sf"/>
</dbReference>
<dbReference type="AlphaFoldDB" id="A0A4D7CV04"/>
<proteinExistence type="inferred from homology"/>
<evidence type="ECO:0000256" key="7">
    <source>
        <dbReference type="ARBA" id="ARBA00019179"/>
    </source>
</evidence>
<name>A0A4D7CV04_9ENTE</name>
<evidence type="ECO:0000313" key="17">
    <source>
        <dbReference type="EMBL" id="QCI86141.1"/>
    </source>
</evidence>
<comment type="cofactor">
    <cofactor evidence="2">
        <name>Mg(2+)</name>
        <dbReference type="ChEBI" id="CHEBI:18420"/>
    </cofactor>
</comment>
<keyword evidence="8 14" id="KW-0963">Cytoplasm</keyword>
<dbReference type="GO" id="GO:0006298">
    <property type="term" value="P:mismatch repair"/>
    <property type="evidence" value="ECO:0007669"/>
    <property type="project" value="TreeGrafter"/>
</dbReference>
<evidence type="ECO:0000256" key="5">
    <source>
        <dbReference type="ARBA" id="ARBA00007383"/>
    </source>
</evidence>
<dbReference type="HAMAP" id="MF_00052_B">
    <property type="entry name" value="RNase_HII_B"/>
    <property type="match status" value="1"/>
</dbReference>
<accession>A0A4D7CV04</accession>
<dbReference type="InterPro" id="IPR022898">
    <property type="entry name" value="RNase_HII"/>
</dbReference>
<comment type="cofactor">
    <cofactor evidence="14 15">
        <name>Mn(2+)</name>
        <dbReference type="ChEBI" id="CHEBI:29035"/>
    </cofactor>
    <cofactor evidence="14 15">
        <name>Mg(2+)</name>
        <dbReference type="ChEBI" id="CHEBI:18420"/>
    </cofactor>
    <text evidence="14 15">Manganese or magnesium. Binds 1 divalent metal ion per monomer in the absence of substrate. May bind a second metal ion after substrate binding.</text>
</comment>
<evidence type="ECO:0000256" key="1">
    <source>
        <dbReference type="ARBA" id="ARBA00000077"/>
    </source>
</evidence>
<keyword evidence="10 14" id="KW-0479">Metal-binding</keyword>
<reference evidence="17 18" key="1">
    <citation type="submission" date="2019-04" db="EMBL/GenBank/DDBJ databases">
        <title>Vagococcus sp. nov., isolated from faeces of yaks (Bos grunniens).</title>
        <authorList>
            <person name="Ge Y."/>
        </authorList>
    </citation>
    <scope>NUCLEOTIDE SEQUENCE [LARGE SCALE GENOMIC DNA]</scope>
    <source>
        <strain evidence="17 18">MN-17</strain>
    </source>
</reference>
<feature type="binding site" evidence="14 15">
    <location>
        <position position="168"/>
    </location>
    <ligand>
        <name>a divalent metal cation</name>
        <dbReference type="ChEBI" id="CHEBI:60240"/>
    </ligand>
</feature>
<sequence>MTLTIKSAKELLLNPDTPVEIIAELRQDERKGVQTLIAQYDRRQAKEQAAKELFEQMQAFERAARQQAYQYIAGVDEVGRGPLAGPVVAAAVILPENPDLVGLNDSKQLSHAKRAELLTKIKEQALAIGIGIVSPEEIDRINIYEATKVAMTQAIEALNPQPDYLLLDAMKLPNIALPQESIIKGDAKSIAIAAASIVAKETRDQMMSEYEQQYPGYGFAENAGYGTAKHLAGLNSLGITPIHRKTFAPIKDMI</sequence>
<dbReference type="InterPro" id="IPR001352">
    <property type="entry name" value="RNase_HII/HIII"/>
</dbReference>
<comment type="catalytic activity">
    <reaction evidence="1 14 15 16">
        <text>Endonucleolytic cleavage to 5'-phosphomonoester.</text>
        <dbReference type="EC" id="3.1.26.4"/>
    </reaction>
</comment>
<feature type="binding site" evidence="14 15">
    <location>
        <position position="76"/>
    </location>
    <ligand>
        <name>a divalent metal cation</name>
        <dbReference type="ChEBI" id="CHEBI:60240"/>
    </ligand>
</feature>
<evidence type="ECO:0000256" key="12">
    <source>
        <dbReference type="ARBA" id="ARBA00022801"/>
    </source>
</evidence>
<dbReference type="GO" id="GO:0043137">
    <property type="term" value="P:DNA replication, removal of RNA primer"/>
    <property type="evidence" value="ECO:0007669"/>
    <property type="project" value="TreeGrafter"/>
</dbReference>
<dbReference type="SUPFAM" id="SSF53098">
    <property type="entry name" value="Ribonuclease H-like"/>
    <property type="match status" value="1"/>
</dbReference>
<evidence type="ECO:0000256" key="14">
    <source>
        <dbReference type="HAMAP-Rule" id="MF_00052"/>
    </source>
</evidence>
<dbReference type="KEGG" id="vao:FA707_03830"/>
<evidence type="ECO:0000256" key="6">
    <source>
        <dbReference type="ARBA" id="ARBA00012180"/>
    </source>
</evidence>
<evidence type="ECO:0000256" key="8">
    <source>
        <dbReference type="ARBA" id="ARBA00022490"/>
    </source>
</evidence>
<dbReference type="PANTHER" id="PTHR10954">
    <property type="entry name" value="RIBONUCLEASE H2 SUBUNIT A"/>
    <property type="match status" value="1"/>
</dbReference>
<comment type="function">
    <text evidence="3 14 16">Endonuclease that specifically degrades the RNA of RNA-DNA hybrids.</text>
</comment>
<dbReference type="NCBIfam" id="NF000594">
    <property type="entry name" value="PRK00015.1-1"/>
    <property type="match status" value="1"/>
</dbReference>
<comment type="similarity">
    <text evidence="5 14 16">Belongs to the RNase HII family.</text>
</comment>
<evidence type="ECO:0000256" key="15">
    <source>
        <dbReference type="PROSITE-ProRule" id="PRU01319"/>
    </source>
</evidence>
<organism evidence="17 18">
    <name type="scientific">Vagococcus zengguangii</name>
    <dbReference type="NCBI Taxonomy" id="2571750"/>
    <lineage>
        <taxon>Bacteria</taxon>
        <taxon>Bacillati</taxon>
        <taxon>Bacillota</taxon>
        <taxon>Bacilli</taxon>
        <taxon>Lactobacillales</taxon>
        <taxon>Enterococcaceae</taxon>
        <taxon>Vagococcus</taxon>
    </lineage>
</organism>
<dbReference type="InterPro" id="IPR024567">
    <property type="entry name" value="RNase_HII/HIII_dom"/>
</dbReference>
<keyword evidence="18" id="KW-1185">Reference proteome</keyword>
<feature type="binding site" evidence="14 15">
    <location>
        <position position="77"/>
    </location>
    <ligand>
        <name>a divalent metal cation</name>
        <dbReference type="ChEBI" id="CHEBI:60240"/>
    </ligand>
</feature>